<accession>H6SLZ5</accession>
<keyword evidence="3" id="KW-1185">Reference proteome</keyword>
<dbReference type="STRING" id="1150469.RSPPHO_02384"/>
<dbReference type="KEGG" id="rpm:RSPPHO_02384"/>
<feature type="domain" description="Tc1-like transposase DDE" evidence="1">
    <location>
        <begin position="11"/>
        <end position="57"/>
    </location>
</feature>
<dbReference type="Pfam" id="PF13358">
    <property type="entry name" value="DDE_3"/>
    <property type="match status" value="1"/>
</dbReference>
<dbReference type="eggNOG" id="COG3335">
    <property type="taxonomic scope" value="Bacteria"/>
</dbReference>
<protein>
    <submittedName>
        <fullName evidence="2">Transposase and inactivated derivatives-like protein</fullName>
    </submittedName>
</protein>
<name>H6SLZ5_PARPM</name>
<dbReference type="EMBL" id="HE663493">
    <property type="protein sequence ID" value="CCG09010.1"/>
    <property type="molecule type" value="Genomic_DNA"/>
</dbReference>
<organism evidence="2 3">
    <name type="scientific">Pararhodospirillum photometricum DSM 122</name>
    <dbReference type="NCBI Taxonomy" id="1150469"/>
    <lineage>
        <taxon>Bacteria</taxon>
        <taxon>Pseudomonadati</taxon>
        <taxon>Pseudomonadota</taxon>
        <taxon>Alphaproteobacteria</taxon>
        <taxon>Rhodospirillales</taxon>
        <taxon>Rhodospirillaceae</taxon>
        <taxon>Pararhodospirillum</taxon>
    </lineage>
</organism>
<reference evidence="2 3" key="1">
    <citation type="submission" date="2012-02" db="EMBL/GenBank/DDBJ databases">
        <title>Shotgun genome sequence of Phaeospirillum photometricum DSM 122.</title>
        <authorList>
            <person name="Duquesne K."/>
            <person name="Sturgis J."/>
        </authorList>
    </citation>
    <scope>NUCLEOTIDE SEQUENCE [LARGE SCALE GENOMIC DNA]</scope>
    <source>
        <strain evidence="3">DSM122</strain>
    </source>
</reference>
<dbReference type="HOGENOM" id="CLU_2938764_0_0_5"/>
<dbReference type="Proteomes" id="UP000033220">
    <property type="component" value="Chromosome DSM 122"/>
</dbReference>
<dbReference type="InterPro" id="IPR038717">
    <property type="entry name" value="Tc1-like_DDE_dom"/>
</dbReference>
<evidence type="ECO:0000259" key="1">
    <source>
        <dbReference type="Pfam" id="PF13358"/>
    </source>
</evidence>
<evidence type="ECO:0000313" key="2">
    <source>
        <dbReference type="EMBL" id="CCG09010.1"/>
    </source>
</evidence>
<evidence type="ECO:0000313" key="3">
    <source>
        <dbReference type="Proteomes" id="UP000033220"/>
    </source>
</evidence>
<proteinExistence type="predicted"/>
<gene>
    <name evidence="2" type="ORF">RSPPHO_02384</name>
</gene>
<sequence length="60" mass="7059">MEIPERYTTPRDTIPMVLDGPINGEWFEAYVRQVLVPELRSGDIVVMDNLSSHKRRRFAR</sequence>
<dbReference type="AlphaFoldDB" id="H6SLZ5"/>
<dbReference type="PATRIC" id="fig|1150469.3.peg.2696"/>